<dbReference type="Proteomes" id="UP000321523">
    <property type="component" value="Unassembled WGS sequence"/>
</dbReference>
<dbReference type="OrthoDB" id="9928608at2"/>
<evidence type="ECO:0000313" key="2">
    <source>
        <dbReference type="Proteomes" id="UP000321523"/>
    </source>
</evidence>
<proteinExistence type="predicted"/>
<protein>
    <submittedName>
        <fullName evidence="1">Uncharacterized protein</fullName>
    </submittedName>
</protein>
<organism evidence="1 2">
    <name type="scientific">Skermanella aerolata</name>
    <dbReference type="NCBI Taxonomy" id="393310"/>
    <lineage>
        <taxon>Bacteria</taxon>
        <taxon>Pseudomonadati</taxon>
        <taxon>Pseudomonadota</taxon>
        <taxon>Alphaproteobacteria</taxon>
        <taxon>Rhodospirillales</taxon>
        <taxon>Azospirillaceae</taxon>
        <taxon>Skermanella</taxon>
    </lineage>
</organism>
<gene>
    <name evidence="1" type="ORF">SAE02_36400</name>
</gene>
<dbReference type="EMBL" id="BJYZ01000016">
    <property type="protein sequence ID" value="GEO39492.1"/>
    <property type="molecule type" value="Genomic_DNA"/>
</dbReference>
<sequence length="63" mass="6410">MNEVAQPVFLIVGATGEHGAVDHTIVEMPSRSAGDIVGQALSARLMNGGAVGKAYFQVVSPSA</sequence>
<reference evidence="1 2" key="1">
    <citation type="submission" date="2019-07" db="EMBL/GenBank/DDBJ databases">
        <title>Whole genome shotgun sequence of Skermanella aerolata NBRC 106429.</title>
        <authorList>
            <person name="Hosoyama A."/>
            <person name="Uohara A."/>
            <person name="Ohji S."/>
            <person name="Ichikawa N."/>
        </authorList>
    </citation>
    <scope>NUCLEOTIDE SEQUENCE [LARGE SCALE GENOMIC DNA]</scope>
    <source>
        <strain evidence="1 2">NBRC 106429</strain>
    </source>
</reference>
<accession>A0A512DSN9</accession>
<keyword evidence="2" id="KW-1185">Reference proteome</keyword>
<name>A0A512DSN9_9PROT</name>
<dbReference type="AlphaFoldDB" id="A0A512DSN9"/>
<comment type="caution">
    <text evidence="1">The sequence shown here is derived from an EMBL/GenBank/DDBJ whole genome shotgun (WGS) entry which is preliminary data.</text>
</comment>
<dbReference type="RefSeq" id="WP_044427794.1">
    <property type="nucleotide sequence ID" value="NZ_BJYZ01000016.1"/>
</dbReference>
<evidence type="ECO:0000313" key="1">
    <source>
        <dbReference type="EMBL" id="GEO39492.1"/>
    </source>
</evidence>